<protein>
    <submittedName>
        <fullName evidence="1">12020_t:CDS:1</fullName>
    </submittedName>
</protein>
<dbReference type="EMBL" id="CAJVPU010048609">
    <property type="protein sequence ID" value="CAG8755932.1"/>
    <property type="molecule type" value="Genomic_DNA"/>
</dbReference>
<feature type="non-terminal residue" evidence="1">
    <location>
        <position position="1"/>
    </location>
</feature>
<organism evidence="1 2">
    <name type="scientific">Dentiscutata heterogama</name>
    <dbReference type="NCBI Taxonomy" id="1316150"/>
    <lineage>
        <taxon>Eukaryota</taxon>
        <taxon>Fungi</taxon>
        <taxon>Fungi incertae sedis</taxon>
        <taxon>Mucoromycota</taxon>
        <taxon>Glomeromycotina</taxon>
        <taxon>Glomeromycetes</taxon>
        <taxon>Diversisporales</taxon>
        <taxon>Gigasporaceae</taxon>
        <taxon>Dentiscutata</taxon>
    </lineage>
</organism>
<evidence type="ECO:0000313" key="1">
    <source>
        <dbReference type="EMBL" id="CAG8755932.1"/>
    </source>
</evidence>
<name>A0ACA9QP30_9GLOM</name>
<gene>
    <name evidence="1" type="ORF">DHETER_LOCUS14949</name>
</gene>
<sequence length="228" mass="25511">TPNQSQIGGFAVTTHASPTVNPNSSSTTNQSQFGGFGGLAATTHASQMVNNLNSSSTPNQSQFGGFSGFATHTQPHIFNLSSNTSIQPQFNFQQSNVAQQAFTSDSIDIPKQQNDPTIPTLETLYNFLRFQSFDGKFLPSDDFYSYFKKDEVENNDLKEYGIRNGIDETIWTTSVAVGYLEIIMSSKFGEESDLCKEKAERWLEKMSGNEKMKVLEVAREWVREWVKK</sequence>
<proteinExistence type="predicted"/>
<evidence type="ECO:0000313" key="2">
    <source>
        <dbReference type="Proteomes" id="UP000789702"/>
    </source>
</evidence>
<accession>A0ACA9QP30</accession>
<dbReference type="Proteomes" id="UP000789702">
    <property type="component" value="Unassembled WGS sequence"/>
</dbReference>
<reference evidence="1" key="1">
    <citation type="submission" date="2021-06" db="EMBL/GenBank/DDBJ databases">
        <authorList>
            <person name="Kallberg Y."/>
            <person name="Tangrot J."/>
            <person name="Rosling A."/>
        </authorList>
    </citation>
    <scope>NUCLEOTIDE SEQUENCE</scope>
    <source>
        <strain evidence="1">IL203A</strain>
    </source>
</reference>
<keyword evidence="2" id="KW-1185">Reference proteome</keyword>
<comment type="caution">
    <text evidence="1">The sequence shown here is derived from an EMBL/GenBank/DDBJ whole genome shotgun (WGS) entry which is preliminary data.</text>
</comment>